<keyword evidence="2" id="KW-1185">Reference proteome</keyword>
<organism evidence="1 2">
    <name type="scientific">Escherichia phage vB_EcoP-101114UKE3</name>
    <dbReference type="NCBI Taxonomy" id="2865794"/>
    <lineage>
        <taxon>Viruses</taxon>
        <taxon>Duplodnaviria</taxon>
        <taxon>Heunggongvirae</taxon>
        <taxon>Uroviricota</taxon>
        <taxon>Caudoviricetes</taxon>
        <taxon>Mktvariviridae</taxon>
        <taxon>Gordonclarkvirinae</taxon>
        <taxon>Suseptimavirus</taxon>
        <taxon>Suseptimavirus 101114UKE3</taxon>
    </lineage>
</organism>
<evidence type="ECO:0000313" key="2">
    <source>
        <dbReference type="Proteomes" id="UP000827177"/>
    </source>
</evidence>
<reference evidence="1 2" key="1">
    <citation type="submission" date="2021-05" db="EMBL/GenBank/DDBJ databases">
        <title>Naturally bred epsilon2 phages have an improved host range and effectivity in uropathogenic E. coli over their ancestor phages.</title>
        <authorList>
            <person name="Saez D."/>
            <person name="Loose M."/>
            <person name="Mutti M."/>
            <person name="Visram Z."/>
            <person name="Hitzenhammer E."/>
            <person name="Dippel D."/>
            <person name="Tisakova L."/>
            <person name="Schertler S."/>
            <person name="Wittmann J."/>
            <person name="Corsini L."/>
            <person name="Wagenlehner F."/>
        </authorList>
    </citation>
    <scope>NUCLEOTIDE SEQUENCE [LARGE SCALE GENOMIC DNA]</scope>
</reference>
<gene>
    <name evidence="1" type="ORF">101114UKE3_124</name>
</gene>
<protein>
    <submittedName>
        <fullName evidence="1">Uncharacterized protein</fullName>
    </submittedName>
</protein>
<dbReference type="Proteomes" id="UP000827177">
    <property type="component" value="Segment"/>
</dbReference>
<proteinExistence type="predicted"/>
<accession>A0AAE7XSZ7</accession>
<sequence>MNHWHGSIPIGWSFDRAFNEASFLRVFTRILK</sequence>
<dbReference type="EMBL" id="MZ234017">
    <property type="protein sequence ID" value="QZI79255.1"/>
    <property type="molecule type" value="Genomic_DNA"/>
</dbReference>
<name>A0AAE7XSZ7_9CAUD</name>
<evidence type="ECO:0000313" key="1">
    <source>
        <dbReference type="EMBL" id="QZI79255.1"/>
    </source>
</evidence>